<protein>
    <submittedName>
        <fullName evidence="6">Outer membrane receptor protein involved in Fe transport</fullName>
    </submittedName>
</protein>
<feature type="domain" description="Outer membrane protein beta-barrel" evidence="5">
    <location>
        <begin position="468"/>
        <end position="786"/>
    </location>
</feature>
<comment type="caution">
    <text evidence="6">The sequence shown here is derived from an EMBL/GenBank/DDBJ whole genome shotgun (WGS) entry which is preliminary data.</text>
</comment>
<evidence type="ECO:0000256" key="4">
    <source>
        <dbReference type="SAM" id="SignalP"/>
    </source>
</evidence>
<organism evidence="6 7">
    <name type="scientific">Dyadobacter jejuensis</name>
    <dbReference type="NCBI Taxonomy" id="1082580"/>
    <lineage>
        <taxon>Bacteria</taxon>
        <taxon>Pseudomonadati</taxon>
        <taxon>Bacteroidota</taxon>
        <taxon>Cytophagia</taxon>
        <taxon>Cytophagales</taxon>
        <taxon>Spirosomataceae</taxon>
        <taxon>Dyadobacter</taxon>
    </lineage>
</organism>
<dbReference type="InterPro" id="IPR036942">
    <property type="entry name" value="Beta-barrel_TonB_sf"/>
</dbReference>
<keyword evidence="7" id="KW-1185">Reference proteome</keyword>
<keyword evidence="6" id="KW-0675">Receptor</keyword>
<evidence type="ECO:0000256" key="1">
    <source>
        <dbReference type="ARBA" id="ARBA00004442"/>
    </source>
</evidence>
<dbReference type="InterPro" id="IPR041700">
    <property type="entry name" value="OMP_b-brl_3"/>
</dbReference>
<dbReference type="Pfam" id="PF13620">
    <property type="entry name" value="CarboxypepD_reg"/>
    <property type="match status" value="1"/>
</dbReference>
<dbReference type="RefSeq" id="WP_109674981.1">
    <property type="nucleotide sequence ID" value="NZ_QGDT01000007.1"/>
</dbReference>
<dbReference type="Gene3D" id="2.40.170.20">
    <property type="entry name" value="TonB-dependent receptor, beta-barrel domain"/>
    <property type="match status" value="1"/>
</dbReference>
<feature type="chain" id="PRO_5016401445" evidence="4">
    <location>
        <begin position="20"/>
        <end position="940"/>
    </location>
</feature>
<accession>A0A316AJC0</accession>
<dbReference type="GO" id="GO:0009279">
    <property type="term" value="C:cell outer membrane"/>
    <property type="evidence" value="ECO:0007669"/>
    <property type="project" value="UniProtKB-SubCell"/>
</dbReference>
<dbReference type="OrthoDB" id="1682379at2"/>
<sequence>MKKLLLIFLLCWCSHWGMAQQAGRLTLRGTLTDSLGQGLPEATVMLLIPADSSLVSFGRSDKDGAFEFKNMKRMEYLLKASYVGYLPFQFHVKPESEAVIDIGKQEMTELNQDLYEVVIKTARAPLSIRGDTVEYDPRAFKVPPGSSVEDLLRRLPGMQVEQDGSITAQGEKVKRVTVDGKRFFGDDTKAATKNLPAEAIDKVQVFNDKTEQSRITGVDDGKHEKTLNLQLKDSHKKGGFGKVTAAVGTDKRLAGKINYNRFNEKNQFAVIGLGNNTNQGGMSWDDYQDFKGSQSFNWGDDGDFGFGGGRYISFGGGDESLTIQVGSGGQNRGYNKNFAGGANYNFDTKKTKINTSYYYNQNHQDLDATERQTRFLESSAVTTLDTNSRRNLNRNHRLGVRFERNIDSLNTFILLSNSRVGDGTSAYQSMERYYRGETSANPLSTVSQINNYSDFNSFAMGNTGIYRRKFAKKGRNVAVSAAYNINNSDGLNTQRSSNRFIRTGLPDSTAVINQDNDTKSLRTQLKSSLLYIEPLSKRFILESFYNFSFKSDQVDRNVYDLSDRTQLNRNLSRYYLNKTDFHRVGTSLRYSNNGLNISGGLAMQQIHMNGKFAVDQGEDFQATLNRKFVNWTPNFSLNYDLKSNRFLFGGYHMNINEPGISDLQPIVDNSNPLYIRVGNPNLVPSIQHSGNLGYNMFNPGSFVRMYLNAYYNYYQNQVIYNQTVDQNLVTTTMAANISGGNDFGVYADYGFPIVKTKSNLSLNVNYGIGNHLTNINGLLNKTLTNSYSLGLRLDYTPSDKLTFYSNANWSIRDTKYSISTTQDQKIINARYSAEMNIKLPKEIYFNSGFNFSTYTNNRYDFNQSMPILNVSIYKTLLKSKKGEIRLSAYDVFNQNRGINQSAYQNFVSQEQVRTLARYFLLSFSYNMRGMNHSVRRNNRF</sequence>
<proteinExistence type="predicted"/>
<evidence type="ECO:0000259" key="5">
    <source>
        <dbReference type="Pfam" id="PF14905"/>
    </source>
</evidence>
<dbReference type="Pfam" id="PF14905">
    <property type="entry name" value="OMP_b-brl_3"/>
    <property type="match status" value="1"/>
</dbReference>
<reference evidence="6 7" key="1">
    <citation type="submission" date="2018-03" db="EMBL/GenBank/DDBJ databases">
        <title>Genomic Encyclopedia of Archaeal and Bacterial Type Strains, Phase II (KMG-II): from individual species to whole genera.</title>
        <authorList>
            <person name="Goeker M."/>
        </authorList>
    </citation>
    <scope>NUCLEOTIDE SEQUENCE [LARGE SCALE GENOMIC DNA]</scope>
    <source>
        <strain evidence="6 7">DSM 100346</strain>
    </source>
</reference>
<dbReference type="SUPFAM" id="SSF56935">
    <property type="entry name" value="Porins"/>
    <property type="match status" value="1"/>
</dbReference>
<dbReference type="EMBL" id="QGDT01000007">
    <property type="protein sequence ID" value="PWJ57329.1"/>
    <property type="molecule type" value="Genomic_DNA"/>
</dbReference>
<gene>
    <name evidence="6" type="ORF">CLV98_10736</name>
</gene>
<dbReference type="GO" id="GO:0030246">
    <property type="term" value="F:carbohydrate binding"/>
    <property type="evidence" value="ECO:0007669"/>
    <property type="project" value="InterPro"/>
</dbReference>
<dbReference type="Proteomes" id="UP000245880">
    <property type="component" value="Unassembled WGS sequence"/>
</dbReference>
<keyword evidence="2" id="KW-0472">Membrane</keyword>
<evidence type="ECO:0000256" key="3">
    <source>
        <dbReference type="ARBA" id="ARBA00023237"/>
    </source>
</evidence>
<evidence type="ECO:0000313" key="7">
    <source>
        <dbReference type="Proteomes" id="UP000245880"/>
    </source>
</evidence>
<comment type="subcellular location">
    <subcellularLocation>
        <location evidence="1">Cell outer membrane</location>
    </subcellularLocation>
</comment>
<name>A0A316AJC0_9BACT</name>
<keyword evidence="3" id="KW-0998">Cell outer membrane</keyword>
<dbReference type="InterPro" id="IPR013784">
    <property type="entry name" value="Carb-bd-like_fold"/>
</dbReference>
<feature type="signal peptide" evidence="4">
    <location>
        <begin position="1"/>
        <end position="19"/>
    </location>
</feature>
<evidence type="ECO:0000256" key="2">
    <source>
        <dbReference type="ARBA" id="ARBA00023136"/>
    </source>
</evidence>
<evidence type="ECO:0000313" key="6">
    <source>
        <dbReference type="EMBL" id="PWJ57329.1"/>
    </source>
</evidence>
<dbReference type="AlphaFoldDB" id="A0A316AJC0"/>
<keyword evidence="4" id="KW-0732">Signal</keyword>
<dbReference type="SUPFAM" id="SSF49452">
    <property type="entry name" value="Starch-binding domain-like"/>
    <property type="match status" value="1"/>
</dbReference>